<evidence type="ECO:0000313" key="18">
    <source>
        <dbReference type="EMBL" id="MBE3001344.1"/>
    </source>
</evidence>
<name>A0ABR9PBZ8_9ACTN</name>
<proteinExistence type="inferred from homology"/>
<feature type="binding site" description="via carbamate group" evidence="15">
    <location>
        <position position="127"/>
    </location>
    <ligand>
        <name>Mg(2+)</name>
        <dbReference type="ChEBI" id="CHEBI:18420"/>
    </ligand>
</feature>
<evidence type="ECO:0000256" key="10">
    <source>
        <dbReference type="ARBA" id="ARBA00023304"/>
    </source>
</evidence>
<dbReference type="EMBL" id="JADBGI010000023">
    <property type="protein sequence ID" value="MBE3001344.1"/>
    <property type="molecule type" value="Genomic_DNA"/>
</dbReference>
<dbReference type="InterPro" id="IPR042096">
    <property type="entry name" value="Dihydro-acid_dehy_C"/>
</dbReference>
<comment type="catalytic activity">
    <reaction evidence="11">
        <text>(2R)-2,3-dihydroxy-3-methylbutanoate = 3-methyl-2-oxobutanoate + H2O</text>
        <dbReference type="Rhea" id="RHEA:24809"/>
        <dbReference type="ChEBI" id="CHEBI:11851"/>
        <dbReference type="ChEBI" id="CHEBI:15377"/>
        <dbReference type="ChEBI" id="CHEBI:49072"/>
        <dbReference type="EC" id="4.2.1.9"/>
    </reaction>
    <physiologicalReaction direction="left-to-right" evidence="11">
        <dbReference type="Rhea" id="RHEA:24810"/>
    </physiologicalReaction>
</comment>
<evidence type="ECO:0000256" key="1">
    <source>
        <dbReference type="ARBA" id="ARBA00001946"/>
    </source>
</evidence>
<dbReference type="RefSeq" id="WP_193123941.1">
    <property type="nucleotide sequence ID" value="NZ_JADBGI010000023.1"/>
</dbReference>
<evidence type="ECO:0000256" key="14">
    <source>
        <dbReference type="ARBA" id="ARBA00029490"/>
    </source>
</evidence>
<dbReference type="PROSITE" id="PS00886">
    <property type="entry name" value="ILVD_EDD_1"/>
    <property type="match status" value="1"/>
</dbReference>
<dbReference type="PANTHER" id="PTHR21000">
    <property type="entry name" value="DIHYDROXY-ACID DEHYDRATASE DAD"/>
    <property type="match status" value="1"/>
</dbReference>
<sequence>MAIDPKPRSRTVTDGIEAAPARGMLRAVGMGDGDWDKPIIGVAGSWNEITPCNLSLDRLARASKGGVHAGGGYPLEFGTISVSDGISMGHQGMHYSLVSREVIADSVETVMQAERLDGSVLLAGCDKSLPGMLMAAARLDLASVFMYAGTIAPGWVKLSDGTEKDVTLIDAFEGVGACKAGRMSESDLDRVERAICPGEGACGGMFTANTMASISEAMGMSLPGSTSPPSADRRRDHFAHRSGEAVVNMLEQGITARDIMTKKAFENAITVVMALGGSTNAVLHLLAIAHEAKVDLELDDFNRICDRVPHIADLKPFGRYVMNDVDRVGGIPVLMKVLLDEGLLHGDALTVTGRTVEENLQDLAPDPIDGTVLRRFDNALHPTGGITVLRGSLAPEGAVVKTAGFDTETFTGPARVFEREQAAMDALSSGDLRKGDVVVIRHEGPKGGPGMREMLAITAAIKGAGLGSDVMLLTDGRFSGGTTGLCVGHIAPEAVDGGPIALVREGDSITVDIAGRSIDLHVDEEELEKRRAGWEPLPNPFPEGVLSKYAKLVRSASTGAVTH</sequence>
<dbReference type="InterPro" id="IPR000581">
    <property type="entry name" value="ILV_EDD_N"/>
</dbReference>
<dbReference type="InterPro" id="IPR020558">
    <property type="entry name" value="DiOHA_6PGluconate_deHydtase_CS"/>
</dbReference>
<keyword evidence="10 15" id="KW-0100">Branched-chain amino acid biosynthesis</keyword>
<protein>
    <recommendedName>
        <fullName evidence="14 15">Dihydroxy-acid dehydratase</fullName>
        <shortName evidence="15">DAD</shortName>
        <ecNumber evidence="14 15">4.2.1.9</ecNumber>
    </recommendedName>
</protein>
<keyword evidence="19" id="KW-1185">Reference proteome</keyword>
<comment type="similarity">
    <text evidence="2 15">Belongs to the IlvD/Edd family.</text>
</comment>
<feature type="domain" description="Dihydroxy-acid/6-phosphogluconate dehydratase C-terminal" evidence="17">
    <location>
        <begin position="372"/>
        <end position="560"/>
    </location>
</feature>
<evidence type="ECO:0000256" key="12">
    <source>
        <dbReference type="ARBA" id="ARBA00029436"/>
    </source>
</evidence>
<evidence type="ECO:0000259" key="16">
    <source>
        <dbReference type="Pfam" id="PF00920"/>
    </source>
</evidence>
<evidence type="ECO:0000256" key="11">
    <source>
        <dbReference type="ARBA" id="ARBA00029304"/>
    </source>
</evidence>
<dbReference type="EC" id="4.2.1.9" evidence="14 15"/>
<dbReference type="NCBIfam" id="TIGR00110">
    <property type="entry name" value="ilvD"/>
    <property type="match status" value="1"/>
</dbReference>
<dbReference type="Gene3D" id="3.50.30.80">
    <property type="entry name" value="IlvD/EDD C-terminal domain-like"/>
    <property type="match status" value="1"/>
</dbReference>
<keyword evidence="9 15" id="KW-0456">Lyase</keyword>
<evidence type="ECO:0000256" key="3">
    <source>
        <dbReference type="ARBA" id="ARBA00022605"/>
    </source>
</evidence>
<evidence type="ECO:0000256" key="4">
    <source>
        <dbReference type="ARBA" id="ARBA00022714"/>
    </source>
</evidence>
<evidence type="ECO:0000256" key="5">
    <source>
        <dbReference type="ARBA" id="ARBA00022723"/>
    </source>
</evidence>
<keyword evidence="8 15" id="KW-0411">Iron-sulfur</keyword>
<evidence type="ECO:0000256" key="6">
    <source>
        <dbReference type="ARBA" id="ARBA00022842"/>
    </source>
</evidence>
<evidence type="ECO:0000256" key="8">
    <source>
        <dbReference type="ARBA" id="ARBA00023014"/>
    </source>
</evidence>
<evidence type="ECO:0000256" key="7">
    <source>
        <dbReference type="ARBA" id="ARBA00023004"/>
    </source>
</evidence>
<keyword evidence="5 15" id="KW-0479">Metal-binding</keyword>
<accession>A0ABR9PBZ8</accession>
<evidence type="ECO:0000313" key="19">
    <source>
        <dbReference type="Proteomes" id="UP000806528"/>
    </source>
</evidence>
<comment type="caution">
    <text evidence="15">Lacks conserved residue(s) required for the propagation of feature annotation.</text>
</comment>
<evidence type="ECO:0000256" key="9">
    <source>
        <dbReference type="ARBA" id="ARBA00023239"/>
    </source>
</evidence>
<comment type="cofactor">
    <cofactor evidence="15">
        <name>[2Fe-2S] cluster</name>
        <dbReference type="ChEBI" id="CHEBI:190135"/>
    </cofactor>
    <text evidence="15">Binds 1 [2Fe-2S] cluster per subunit. This cluster acts as a Lewis acid cofactor.</text>
</comment>
<comment type="function">
    <text evidence="15">Functions in the biosynthesis of branched-chain amino acids. Catalyzes the dehydration of (2R,3R)-2,3-dihydroxy-3-methylpentanoate (2,3-dihydroxy-3-methylvalerate) into 2-oxo-3-methylpentanoate (2-oxo-3-methylvalerate) and of (2R)-2,3-dihydroxy-3-methylbutanoate (2,3-dihydroxyisovalerate) into 2-oxo-3-methylbutanoate (2-oxoisovalerate), the penultimate precursor to L-isoleucine and L-valine, respectively.</text>
</comment>
<feature type="binding site" evidence="15">
    <location>
        <position position="84"/>
    </location>
    <ligand>
        <name>Mg(2+)</name>
        <dbReference type="ChEBI" id="CHEBI:18420"/>
    </ligand>
</feature>
<dbReference type="Proteomes" id="UP000806528">
    <property type="component" value="Unassembled WGS sequence"/>
</dbReference>
<dbReference type="InterPro" id="IPR037237">
    <property type="entry name" value="IlvD/EDD_N"/>
</dbReference>
<dbReference type="InterPro" id="IPR004404">
    <property type="entry name" value="DihydroxyA_deHydtase"/>
</dbReference>
<dbReference type="HAMAP" id="MF_00012">
    <property type="entry name" value="IlvD"/>
    <property type="match status" value="1"/>
</dbReference>
<dbReference type="Pfam" id="PF24877">
    <property type="entry name" value="ILV_EDD_C"/>
    <property type="match status" value="1"/>
</dbReference>
<gene>
    <name evidence="15 18" type="primary">ilvD</name>
    <name evidence="18" type="ORF">IDM40_22000</name>
</gene>
<dbReference type="NCBIfam" id="NF002068">
    <property type="entry name" value="PRK00911.1"/>
    <property type="match status" value="1"/>
</dbReference>
<dbReference type="SUPFAM" id="SSF143975">
    <property type="entry name" value="IlvD/EDD N-terminal domain-like"/>
    <property type="match status" value="1"/>
</dbReference>
<keyword evidence="3 15" id="KW-0028">Amino-acid biosynthesis</keyword>
<comment type="pathway">
    <text evidence="13 15">Amino-acid biosynthesis; L-isoleucine biosynthesis; L-isoleucine from 2-oxobutanoate: step 3/4.</text>
</comment>
<feature type="binding site" evidence="15">
    <location>
        <position position="126"/>
    </location>
    <ligand>
        <name>Mg(2+)</name>
        <dbReference type="ChEBI" id="CHEBI:18420"/>
    </ligand>
</feature>
<evidence type="ECO:0000256" key="13">
    <source>
        <dbReference type="ARBA" id="ARBA00029437"/>
    </source>
</evidence>
<dbReference type="Pfam" id="PF00920">
    <property type="entry name" value="ILVD_EDD_N"/>
    <property type="match status" value="1"/>
</dbReference>
<feature type="binding site" evidence="15">
    <location>
        <position position="52"/>
    </location>
    <ligand>
        <name>[2Fe-2S] cluster</name>
        <dbReference type="ChEBI" id="CHEBI:190135"/>
    </ligand>
</feature>
<dbReference type="InterPro" id="IPR056740">
    <property type="entry name" value="ILV_EDD_C"/>
</dbReference>
<comment type="cofactor">
    <cofactor evidence="1 15">
        <name>Mg(2+)</name>
        <dbReference type="ChEBI" id="CHEBI:18420"/>
    </cofactor>
</comment>
<dbReference type="GO" id="GO:0004160">
    <property type="term" value="F:dihydroxy-acid dehydratase activity"/>
    <property type="evidence" value="ECO:0007669"/>
    <property type="project" value="UniProtKB-EC"/>
</dbReference>
<dbReference type="InterPro" id="IPR050165">
    <property type="entry name" value="DHAD_IlvD/Edd"/>
</dbReference>
<comment type="caution">
    <text evidence="18">The sequence shown here is derived from an EMBL/GenBank/DDBJ whole genome shotgun (WGS) entry which is preliminary data.</text>
</comment>
<feature type="binding site" evidence="15">
    <location>
        <position position="453"/>
    </location>
    <ligand>
        <name>Mg(2+)</name>
        <dbReference type="ChEBI" id="CHEBI:18420"/>
    </ligand>
</feature>
<dbReference type="PANTHER" id="PTHR21000:SF5">
    <property type="entry name" value="DIHYDROXY-ACID DEHYDRATASE, MITOCHONDRIAL"/>
    <property type="match status" value="1"/>
</dbReference>
<keyword evidence="4 15" id="KW-0001">2Fe-2S</keyword>
<keyword evidence="7 15" id="KW-0408">Iron</keyword>
<reference evidence="18 19" key="1">
    <citation type="submission" date="2020-09" db="EMBL/GenBank/DDBJ databases">
        <title>Diversity and distribution of actinomycetes associated with coral in the coast of Hainan.</title>
        <authorList>
            <person name="Li F."/>
        </authorList>
    </citation>
    <scope>NUCLEOTIDE SEQUENCE [LARGE SCALE GENOMIC DNA]</scope>
    <source>
        <strain evidence="18 19">HNM0947</strain>
    </source>
</reference>
<comment type="pathway">
    <text evidence="12 15">Amino-acid biosynthesis; L-valine biosynthesis; L-valine from pyruvate: step 3/4.</text>
</comment>
<evidence type="ECO:0000256" key="2">
    <source>
        <dbReference type="ARBA" id="ARBA00006486"/>
    </source>
</evidence>
<organism evidence="18 19">
    <name type="scientific">Nocardiopsis coralli</name>
    <dbReference type="NCBI Taxonomy" id="2772213"/>
    <lineage>
        <taxon>Bacteria</taxon>
        <taxon>Bacillati</taxon>
        <taxon>Actinomycetota</taxon>
        <taxon>Actinomycetes</taxon>
        <taxon>Streptosporangiales</taxon>
        <taxon>Nocardiopsidaceae</taxon>
        <taxon>Nocardiopsis</taxon>
    </lineage>
</organism>
<comment type="subunit">
    <text evidence="15">Homodimer.</text>
</comment>
<evidence type="ECO:0000259" key="17">
    <source>
        <dbReference type="Pfam" id="PF24877"/>
    </source>
</evidence>
<keyword evidence="6 15" id="KW-0460">Magnesium</keyword>
<feature type="domain" description="Dihydroxy-acid/6-phosphogluconate dehydratase N-terminal" evidence="16">
    <location>
        <begin position="37"/>
        <end position="359"/>
    </location>
</feature>
<evidence type="ECO:0000256" key="15">
    <source>
        <dbReference type="HAMAP-Rule" id="MF_00012"/>
    </source>
</evidence>
<feature type="modified residue" description="N6-carboxylysine" evidence="15">
    <location>
        <position position="127"/>
    </location>
</feature>
<dbReference type="SUPFAM" id="SSF52016">
    <property type="entry name" value="LeuD/IlvD-like"/>
    <property type="match status" value="1"/>
</dbReference>
<feature type="active site" description="Proton acceptor" evidence="15">
    <location>
        <position position="479"/>
    </location>
</feature>
<comment type="catalytic activity">
    <reaction evidence="15">
        <text>(2R,3R)-2,3-dihydroxy-3-methylpentanoate = (S)-3-methyl-2-oxopentanoate + H2O</text>
        <dbReference type="Rhea" id="RHEA:27694"/>
        <dbReference type="ChEBI" id="CHEBI:15377"/>
        <dbReference type="ChEBI" id="CHEBI:35146"/>
        <dbReference type="ChEBI" id="CHEBI:49258"/>
        <dbReference type="EC" id="4.2.1.9"/>
    </reaction>
</comment>